<keyword evidence="2" id="KW-1185">Reference proteome</keyword>
<protein>
    <recommendedName>
        <fullName evidence="3">Transposase</fullName>
    </recommendedName>
</protein>
<dbReference type="GO" id="GO:0003676">
    <property type="term" value="F:nucleic acid binding"/>
    <property type="evidence" value="ECO:0007669"/>
    <property type="project" value="InterPro"/>
</dbReference>
<gene>
    <name evidence="1" type="ORF">XAT740_LOCUS41809</name>
</gene>
<feature type="non-terminal residue" evidence="1">
    <location>
        <position position="1"/>
    </location>
</feature>
<sequence>WLGVCSKDVSPLVIFEQGTVNHNRYIKEVLPIALKYGNYVFGNDWTYQQDGAKPHTHHLTQQWCHDNFPAFIDKDHWPPNSPDLNSLDYCIWDEFVKIINWNKVTSKTTLIQELKKAVKKIQKDVVFESCNSWTNRLYRMAQHDGDYLR</sequence>
<dbReference type="InterPro" id="IPR036397">
    <property type="entry name" value="RNaseH_sf"/>
</dbReference>
<dbReference type="AlphaFoldDB" id="A0A815VWH6"/>
<evidence type="ECO:0000313" key="1">
    <source>
        <dbReference type="EMBL" id="CAF1535797.1"/>
    </source>
</evidence>
<dbReference type="EMBL" id="CAJNOR010004929">
    <property type="protein sequence ID" value="CAF1535797.1"/>
    <property type="molecule type" value="Genomic_DNA"/>
</dbReference>
<name>A0A815VWH6_ADIRI</name>
<dbReference type="Proteomes" id="UP000663828">
    <property type="component" value="Unassembled WGS sequence"/>
</dbReference>
<accession>A0A815VWH6</accession>
<evidence type="ECO:0000313" key="2">
    <source>
        <dbReference type="Proteomes" id="UP000663828"/>
    </source>
</evidence>
<reference evidence="1" key="1">
    <citation type="submission" date="2021-02" db="EMBL/GenBank/DDBJ databases">
        <authorList>
            <person name="Nowell W R."/>
        </authorList>
    </citation>
    <scope>NUCLEOTIDE SEQUENCE</scope>
</reference>
<evidence type="ECO:0008006" key="3">
    <source>
        <dbReference type="Google" id="ProtNLM"/>
    </source>
</evidence>
<proteinExistence type="predicted"/>
<comment type="caution">
    <text evidence="1">The sequence shown here is derived from an EMBL/GenBank/DDBJ whole genome shotgun (WGS) entry which is preliminary data.</text>
</comment>
<dbReference type="Gene3D" id="3.30.420.10">
    <property type="entry name" value="Ribonuclease H-like superfamily/Ribonuclease H"/>
    <property type="match status" value="1"/>
</dbReference>
<organism evidence="1 2">
    <name type="scientific">Adineta ricciae</name>
    <name type="common">Rotifer</name>
    <dbReference type="NCBI Taxonomy" id="249248"/>
    <lineage>
        <taxon>Eukaryota</taxon>
        <taxon>Metazoa</taxon>
        <taxon>Spiralia</taxon>
        <taxon>Gnathifera</taxon>
        <taxon>Rotifera</taxon>
        <taxon>Eurotatoria</taxon>
        <taxon>Bdelloidea</taxon>
        <taxon>Adinetida</taxon>
        <taxon>Adinetidae</taxon>
        <taxon>Adineta</taxon>
    </lineage>
</organism>